<protein>
    <submittedName>
        <fullName evidence="3">Uncharacterized protein</fullName>
    </submittedName>
</protein>
<keyword evidence="4" id="KW-1185">Reference proteome</keyword>
<feature type="compositionally biased region" description="Polar residues" evidence="1">
    <location>
        <begin position="38"/>
        <end position="48"/>
    </location>
</feature>
<feature type="transmembrane region" description="Helical" evidence="2">
    <location>
        <begin position="695"/>
        <end position="715"/>
    </location>
</feature>
<dbReference type="AlphaFoldDB" id="A0A1V8M8F2"/>
<feature type="region of interest" description="Disordered" evidence="1">
    <location>
        <begin position="35"/>
        <end position="54"/>
    </location>
</feature>
<feature type="compositionally biased region" description="Basic and acidic residues" evidence="1">
    <location>
        <begin position="486"/>
        <end position="500"/>
    </location>
</feature>
<feature type="transmembrane region" description="Helical" evidence="2">
    <location>
        <begin position="890"/>
        <end position="908"/>
    </location>
</feature>
<keyword evidence="2" id="KW-0812">Transmembrane</keyword>
<evidence type="ECO:0000256" key="2">
    <source>
        <dbReference type="SAM" id="Phobius"/>
    </source>
</evidence>
<evidence type="ECO:0000313" key="4">
    <source>
        <dbReference type="Proteomes" id="UP000191980"/>
    </source>
</evidence>
<feature type="transmembrane region" description="Helical" evidence="2">
    <location>
        <begin position="987"/>
        <end position="1007"/>
    </location>
</feature>
<feature type="transmembrane region" description="Helical" evidence="2">
    <location>
        <begin position="963"/>
        <end position="981"/>
    </location>
</feature>
<dbReference type="OrthoDB" id="242611at2"/>
<proteinExistence type="predicted"/>
<sequence length="1096" mass="123075">MDLQNKSDNASFQFPGIAVAILALGLILIPDTPFKASRPSSASGGQKASSEDVRSRMWQDPFAAVALHRNQYQPKPPTNAVKENDSDFAYYNDGIAQRICNTVGGGNKQKQADAHSFDELRCQIQRDTAINAANDIPEIQVLTIMVPGGTYAEDSERRLRSRYAVISGLANSGYIPEDAEHIGYLDFSRECYKAFEDKKTDIKICDWPAYIPYEWFTVNSPDENEENNKNLASKQHTLASRVLVLWLDNDVLSRNKPLHMLNRLHNSITPGHSEKKFGKASPIRITFDVLGPAGSGTLAQMYSETINLDSNIDEEYPYLAHSTIFSSQATLDTDTTISNAKKASHSGKPDTQQEDNITRLKEKIVRTINTDNQLADTLVCELTLRGIIPFKINDKNNRKSITKHCAGAVFGLLDKQPRQHHIALIGEWDTSYSRNLKQSFMQTIANIGNTSIKDTQEWVHSFNYLRGIDGVHAGNLSPDVSSKNTKSKDSSKDDSGEQLRRPVGPNQFDYLRRLAGRISDLNIRLSKAQQGSVQAIGILGSDVYDKLLILQVLRKQFPGILFFTTDLDARLLHPAEKDWARNVVVASSFGLELHEDLQKGAPPFRDNYQTALYFTTTLAMKDIHDISSLGNTFSPRMFEIGQNGAVDLSPVEGKGIHPNRKDLKFESEFGWEIITSIVLLMCFLLYQCGSRTRKALLIIISLAVCLFAVYYFRFASFLSEDKFNGEPFSFTSGTSVWPACLIRFLAILASLTFIWMSIIKLRENCAEISKKFCIAPDEKGSSVYEEIEINPYDYRVTTTHDSRFISNTLNNEARDFVDLWGKGLCKNAAIKFEQLWSNYVTLNSFRCRTVRVVFMLALYAGCAILIFPSFDMPNMPFRGEVSFITNQRVLMAAVVSYLCLIFLIVDVTRLNDRFVSLLVKCDVKWSESVIKSCSQHHGIPGYMAKEKILLDLIVKRAEVVDGLIFYPFFILFLMIISRSHYFDNWQFTQLLMVIMGVTALIAIASAIRFRRAAQKIRGSILHKLQNYYCQTLAKESRANNGKAAGLSARIKLLIDEVNGIQAGPFVPLAQHPVIRAIAMPFGGVGGLYLIDYLTTM</sequence>
<keyword evidence="2" id="KW-1133">Transmembrane helix</keyword>
<dbReference type="RefSeq" id="WP_080522394.1">
    <property type="nucleotide sequence ID" value="NZ_LPUF01000001.1"/>
</dbReference>
<dbReference type="Proteomes" id="UP000191980">
    <property type="component" value="Unassembled WGS sequence"/>
</dbReference>
<feature type="transmembrane region" description="Helical" evidence="2">
    <location>
        <begin position="735"/>
        <end position="756"/>
    </location>
</feature>
<organism evidence="3 4">
    <name type="scientific">Methyloprofundus sedimenti</name>
    <dbReference type="NCBI Taxonomy" id="1420851"/>
    <lineage>
        <taxon>Bacteria</taxon>
        <taxon>Pseudomonadati</taxon>
        <taxon>Pseudomonadota</taxon>
        <taxon>Gammaproteobacteria</taxon>
        <taxon>Methylococcales</taxon>
        <taxon>Methylococcaceae</taxon>
        <taxon>Methyloprofundus</taxon>
    </lineage>
</organism>
<feature type="transmembrane region" description="Helical" evidence="2">
    <location>
        <begin position="12"/>
        <end position="29"/>
    </location>
</feature>
<keyword evidence="2" id="KW-0472">Membrane</keyword>
<evidence type="ECO:0000256" key="1">
    <source>
        <dbReference type="SAM" id="MobiDB-lite"/>
    </source>
</evidence>
<feature type="region of interest" description="Disordered" evidence="1">
    <location>
        <begin position="476"/>
        <end position="504"/>
    </location>
</feature>
<name>A0A1V8M8F2_9GAMM</name>
<feature type="transmembrane region" description="Helical" evidence="2">
    <location>
        <begin position="669"/>
        <end position="688"/>
    </location>
</feature>
<gene>
    <name evidence="3" type="ORF">AU255_07965</name>
</gene>
<evidence type="ECO:0000313" key="3">
    <source>
        <dbReference type="EMBL" id="OQK17786.1"/>
    </source>
</evidence>
<dbReference type="STRING" id="1420851.AU255_07965"/>
<accession>A0A1V8M8F2</accession>
<feature type="transmembrane region" description="Helical" evidence="2">
    <location>
        <begin position="852"/>
        <end position="870"/>
    </location>
</feature>
<comment type="caution">
    <text evidence="3">The sequence shown here is derived from an EMBL/GenBank/DDBJ whole genome shotgun (WGS) entry which is preliminary data.</text>
</comment>
<reference evidence="3 4" key="1">
    <citation type="submission" date="2015-12" db="EMBL/GenBank/DDBJ databases">
        <authorList>
            <person name="Shamseldin A."/>
            <person name="Moawad H."/>
            <person name="Abd El-Rahim W.M."/>
            <person name="Sadowsky M.J."/>
        </authorList>
    </citation>
    <scope>NUCLEOTIDE SEQUENCE [LARGE SCALE GENOMIC DNA]</scope>
    <source>
        <strain evidence="3 4">WF1</strain>
    </source>
</reference>
<dbReference type="EMBL" id="LPUF01000001">
    <property type="protein sequence ID" value="OQK17786.1"/>
    <property type="molecule type" value="Genomic_DNA"/>
</dbReference>